<evidence type="ECO:0000256" key="1">
    <source>
        <dbReference type="SAM" id="SignalP"/>
    </source>
</evidence>
<dbReference type="SUPFAM" id="SSF53167">
    <property type="entry name" value="Purine and uridine phosphorylases"/>
    <property type="match status" value="1"/>
</dbReference>
<accession>A0A290QI88</accession>
<dbReference type="EMBL" id="CP023344">
    <property type="protein sequence ID" value="ATC65048.1"/>
    <property type="molecule type" value="Genomic_DNA"/>
</dbReference>
<dbReference type="PANTHER" id="PTHR46832">
    <property type="entry name" value="5'-METHYLTHIOADENOSINE/S-ADENOSYLHOMOCYSTEINE NUCLEOSIDASE"/>
    <property type="match status" value="1"/>
</dbReference>
<dbReference type="AlphaFoldDB" id="A0A290QI88"/>
<dbReference type="InterPro" id="IPR000845">
    <property type="entry name" value="Nucleoside_phosphorylase_d"/>
</dbReference>
<feature type="chain" id="PRO_5012606387" description="Nucleoside phosphorylase domain-containing protein" evidence="1">
    <location>
        <begin position="22"/>
        <end position="273"/>
    </location>
</feature>
<name>A0A290QI88_9BACT</name>
<evidence type="ECO:0000313" key="3">
    <source>
        <dbReference type="EMBL" id="ATC65048.1"/>
    </source>
</evidence>
<reference evidence="3 4" key="1">
    <citation type="submission" date="2017-09" db="EMBL/GenBank/DDBJ databases">
        <title>Complete genome sequence of Verrucomicrobial strain HZ-65, isolated from freshwater.</title>
        <authorList>
            <person name="Choi A."/>
        </authorList>
    </citation>
    <scope>NUCLEOTIDE SEQUENCE [LARGE SCALE GENOMIC DNA]</scope>
    <source>
        <strain evidence="3 4">HZ-65</strain>
    </source>
</reference>
<dbReference type="PANTHER" id="PTHR46832:SF1">
    <property type="entry name" value="5'-METHYLTHIOADENOSINE_S-ADENOSYLHOMOCYSTEINE NUCLEOSIDASE"/>
    <property type="match status" value="1"/>
</dbReference>
<dbReference type="GO" id="GO:0005829">
    <property type="term" value="C:cytosol"/>
    <property type="evidence" value="ECO:0007669"/>
    <property type="project" value="TreeGrafter"/>
</dbReference>
<dbReference type="GO" id="GO:0008782">
    <property type="term" value="F:adenosylhomocysteine nucleosidase activity"/>
    <property type="evidence" value="ECO:0007669"/>
    <property type="project" value="TreeGrafter"/>
</dbReference>
<dbReference type="GO" id="GO:0019284">
    <property type="term" value="P:L-methionine salvage from S-adenosylmethionine"/>
    <property type="evidence" value="ECO:0007669"/>
    <property type="project" value="TreeGrafter"/>
</dbReference>
<feature type="domain" description="Nucleoside phosphorylase" evidence="2">
    <location>
        <begin position="33"/>
        <end position="243"/>
    </location>
</feature>
<dbReference type="OrthoDB" id="9792278at2"/>
<dbReference type="GO" id="GO:0009116">
    <property type="term" value="P:nucleoside metabolic process"/>
    <property type="evidence" value="ECO:0007669"/>
    <property type="project" value="InterPro"/>
</dbReference>
<dbReference type="KEGG" id="vbh:CMV30_14370"/>
<dbReference type="InterPro" id="IPR035994">
    <property type="entry name" value="Nucleoside_phosphorylase_sf"/>
</dbReference>
<organism evidence="3 4">
    <name type="scientific">Nibricoccus aquaticus</name>
    <dbReference type="NCBI Taxonomy" id="2576891"/>
    <lineage>
        <taxon>Bacteria</taxon>
        <taxon>Pseudomonadati</taxon>
        <taxon>Verrucomicrobiota</taxon>
        <taxon>Opitutia</taxon>
        <taxon>Opitutales</taxon>
        <taxon>Opitutaceae</taxon>
        <taxon>Nibricoccus</taxon>
    </lineage>
</organism>
<dbReference type="CDD" id="cd09008">
    <property type="entry name" value="MTAN"/>
    <property type="match status" value="1"/>
</dbReference>
<dbReference type="Proteomes" id="UP000217265">
    <property type="component" value="Chromosome"/>
</dbReference>
<dbReference type="Gene3D" id="3.40.50.1580">
    <property type="entry name" value="Nucleoside phosphorylase domain"/>
    <property type="match status" value="1"/>
</dbReference>
<keyword evidence="1" id="KW-0732">Signal</keyword>
<evidence type="ECO:0000259" key="2">
    <source>
        <dbReference type="Pfam" id="PF01048"/>
    </source>
</evidence>
<sequence>MKTFSLRNWAQVLLMVALAVAARGGERVDILVQGAEKLEIGMIREALSDARKVEVGPFSFWVGKVGPHKVAVSLTGQGLINCTAATVLGIEEFSPKLIVNQGTSGAQAPYLGLHDIIVGRRALDYGNFVTRVRGVGAGSDALSWTPLAQKVRKGKDGELVAFPKGFEGDAACIEVAMRTRNPMGNLYEGVIGSAHEINLELDRVKWSRDTFGMDVEEMESGHVAALAHAYGVRYVAFRVVSDAPYDGVPFYALAGRAGALFTVNFLKNLPALE</sequence>
<dbReference type="RefSeq" id="WP_096056679.1">
    <property type="nucleotide sequence ID" value="NZ_CP023344.1"/>
</dbReference>
<proteinExistence type="predicted"/>
<feature type="signal peptide" evidence="1">
    <location>
        <begin position="1"/>
        <end position="21"/>
    </location>
</feature>
<dbReference type="Pfam" id="PF01048">
    <property type="entry name" value="PNP_UDP_1"/>
    <property type="match status" value="1"/>
</dbReference>
<evidence type="ECO:0000313" key="4">
    <source>
        <dbReference type="Proteomes" id="UP000217265"/>
    </source>
</evidence>
<dbReference type="GO" id="GO:0008930">
    <property type="term" value="F:methylthioadenosine nucleosidase activity"/>
    <property type="evidence" value="ECO:0007669"/>
    <property type="project" value="TreeGrafter"/>
</dbReference>
<keyword evidence="4" id="KW-1185">Reference proteome</keyword>
<gene>
    <name evidence="3" type="ORF">CMV30_14370</name>
</gene>
<protein>
    <recommendedName>
        <fullName evidence="2">Nucleoside phosphorylase domain-containing protein</fullName>
    </recommendedName>
</protein>